<proteinExistence type="predicted"/>
<sequence>MQKSPSVWTTTVLMLIDVLVRSIALHDLKHAYRELIEIRERIEKVKFVQPTRLPIMEFLHILLDTNIQTSSPVNTYPTTISIMPAKYGENRENPQPSNMKSVEVARSFRALRIFNKRNKTYPGTQMTPVDGNSPRTCIRISLPNQYIFKMQKILYVVQFLLFVNYVEVITPLVYCTCWSNVRKINAHFYSNATSILFC</sequence>
<gene>
    <name evidence="4" type="ORF">PR001_g23152</name>
    <name evidence="3" type="ORF">PR002_g23753</name>
    <name evidence="5" type="ORF">PR003_g24319</name>
</gene>
<evidence type="ECO:0000313" key="6">
    <source>
        <dbReference type="Proteomes" id="UP000429607"/>
    </source>
</evidence>
<comment type="caution">
    <text evidence="3">The sequence shown here is derived from an EMBL/GenBank/DDBJ whole genome shotgun (WGS) entry which is preliminary data.</text>
</comment>
<dbReference type="Proteomes" id="UP000435112">
    <property type="component" value="Unassembled WGS sequence"/>
</dbReference>
<evidence type="ECO:0000313" key="3">
    <source>
        <dbReference type="EMBL" id="KAE8981672.1"/>
    </source>
</evidence>
<feature type="chain" id="PRO_5033521175" evidence="2">
    <location>
        <begin position="25"/>
        <end position="198"/>
    </location>
</feature>
<organism evidence="3 8">
    <name type="scientific">Phytophthora rubi</name>
    <dbReference type="NCBI Taxonomy" id="129364"/>
    <lineage>
        <taxon>Eukaryota</taxon>
        <taxon>Sar</taxon>
        <taxon>Stramenopiles</taxon>
        <taxon>Oomycota</taxon>
        <taxon>Peronosporomycetes</taxon>
        <taxon>Peronosporales</taxon>
        <taxon>Peronosporaceae</taxon>
        <taxon>Phytophthora</taxon>
    </lineage>
</organism>
<keyword evidence="7" id="KW-1185">Reference proteome</keyword>
<protein>
    <submittedName>
        <fullName evidence="3">Uncharacterized protein</fullName>
    </submittedName>
</protein>
<evidence type="ECO:0000313" key="7">
    <source>
        <dbReference type="Proteomes" id="UP000434957"/>
    </source>
</evidence>
<feature type="signal peptide" evidence="2">
    <location>
        <begin position="1"/>
        <end position="24"/>
    </location>
</feature>
<feature type="transmembrane region" description="Helical" evidence="1">
    <location>
        <begin position="153"/>
        <end position="174"/>
    </location>
</feature>
<reference evidence="6 8" key="1">
    <citation type="submission" date="2018-09" db="EMBL/GenBank/DDBJ databases">
        <title>Genomic investigation of the strawberry pathogen Phytophthora fragariae indicates pathogenicity is determined by transcriptional variation in three key races.</title>
        <authorList>
            <person name="Adams T.M."/>
            <person name="Armitage A.D."/>
            <person name="Sobczyk M.K."/>
            <person name="Bates H.J."/>
            <person name="Dunwell J.M."/>
            <person name="Nellist C.F."/>
            <person name="Harrison R.J."/>
        </authorList>
    </citation>
    <scope>NUCLEOTIDE SEQUENCE [LARGE SCALE GENOMIC DNA]</scope>
    <source>
        <strain evidence="4 6">SCRP249</strain>
        <strain evidence="3 8">SCRP324</strain>
        <strain evidence="5 7">SCRP333</strain>
    </source>
</reference>
<keyword evidence="1" id="KW-1133">Transmembrane helix</keyword>
<dbReference type="AlphaFoldDB" id="A0A6A3IJ76"/>
<dbReference type="EMBL" id="QXFV01002691">
    <property type="protein sequence ID" value="KAE8984507.1"/>
    <property type="molecule type" value="Genomic_DNA"/>
</dbReference>
<evidence type="ECO:0000256" key="2">
    <source>
        <dbReference type="SAM" id="SignalP"/>
    </source>
</evidence>
<dbReference type="Proteomes" id="UP000434957">
    <property type="component" value="Unassembled WGS sequence"/>
</dbReference>
<evidence type="ECO:0000256" key="1">
    <source>
        <dbReference type="SAM" id="Phobius"/>
    </source>
</evidence>
<keyword evidence="1" id="KW-0812">Transmembrane</keyword>
<keyword evidence="1" id="KW-0472">Membrane</keyword>
<evidence type="ECO:0000313" key="4">
    <source>
        <dbReference type="EMBL" id="KAE8984507.1"/>
    </source>
</evidence>
<evidence type="ECO:0000313" key="5">
    <source>
        <dbReference type="EMBL" id="KAE9294179.1"/>
    </source>
</evidence>
<dbReference type="EMBL" id="QXFU01002773">
    <property type="protein sequence ID" value="KAE8981672.1"/>
    <property type="molecule type" value="Genomic_DNA"/>
</dbReference>
<keyword evidence="2" id="KW-0732">Signal</keyword>
<evidence type="ECO:0000313" key="8">
    <source>
        <dbReference type="Proteomes" id="UP000435112"/>
    </source>
</evidence>
<dbReference type="Proteomes" id="UP000429607">
    <property type="component" value="Unassembled WGS sequence"/>
</dbReference>
<dbReference type="EMBL" id="QXFT01002711">
    <property type="protein sequence ID" value="KAE9294179.1"/>
    <property type="molecule type" value="Genomic_DNA"/>
</dbReference>
<accession>A0A6A3IJ76</accession>
<name>A0A6A3IJ76_9STRA</name>